<accession>A0A3M0CNQ1</accession>
<evidence type="ECO:0000313" key="2">
    <source>
        <dbReference type="EMBL" id="RMB04893.1"/>
    </source>
</evidence>
<organism evidence="2 3">
    <name type="scientific">Eilatimonas milleporae</name>
    <dbReference type="NCBI Taxonomy" id="911205"/>
    <lineage>
        <taxon>Bacteria</taxon>
        <taxon>Pseudomonadati</taxon>
        <taxon>Pseudomonadota</taxon>
        <taxon>Alphaproteobacteria</taxon>
        <taxon>Kordiimonadales</taxon>
        <taxon>Kordiimonadaceae</taxon>
        <taxon>Eilatimonas</taxon>
    </lineage>
</organism>
<dbReference type="GO" id="GO:0016853">
    <property type="term" value="F:isomerase activity"/>
    <property type="evidence" value="ECO:0007669"/>
    <property type="project" value="UniProtKB-KW"/>
</dbReference>
<dbReference type="Proteomes" id="UP000271227">
    <property type="component" value="Unassembled WGS sequence"/>
</dbReference>
<dbReference type="Pfam" id="PF01323">
    <property type="entry name" value="DSBA"/>
    <property type="match status" value="1"/>
</dbReference>
<keyword evidence="3" id="KW-1185">Reference proteome</keyword>
<dbReference type="InterPro" id="IPR036249">
    <property type="entry name" value="Thioredoxin-like_sf"/>
</dbReference>
<gene>
    <name evidence="2" type="ORF">BXY39_2464</name>
</gene>
<protein>
    <submittedName>
        <fullName evidence="2">Putative DsbA family dithiol-disulfide isomerase</fullName>
    </submittedName>
</protein>
<comment type="caution">
    <text evidence="2">The sequence shown here is derived from an EMBL/GenBank/DDBJ whole genome shotgun (WGS) entry which is preliminary data.</text>
</comment>
<dbReference type="SUPFAM" id="SSF52833">
    <property type="entry name" value="Thioredoxin-like"/>
    <property type="match status" value="1"/>
</dbReference>
<dbReference type="GO" id="GO:0016491">
    <property type="term" value="F:oxidoreductase activity"/>
    <property type="evidence" value="ECO:0007669"/>
    <property type="project" value="InterPro"/>
</dbReference>
<dbReference type="OrthoDB" id="9799122at2"/>
<feature type="domain" description="DSBA-like thioredoxin" evidence="1">
    <location>
        <begin position="3"/>
        <end position="198"/>
    </location>
</feature>
<dbReference type="PANTHER" id="PTHR13887:SF41">
    <property type="entry name" value="THIOREDOXIN SUPERFAMILY PROTEIN"/>
    <property type="match status" value="1"/>
</dbReference>
<evidence type="ECO:0000259" key="1">
    <source>
        <dbReference type="Pfam" id="PF01323"/>
    </source>
</evidence>
<dbReference type="InterPro" id="IPR001853">
    <property type="entry name" value="DSBA-like_thioredoxin_dom"/>
</dbReference>
<dbReference type="EMBL" id="REFR01000012">
    <property type="protein sequence ID" value="RMB04893.1"/>
    <property type="molecule type" value="Genomic_DNA"/>
</dbReference>
<sequence length="209" mass="22866">MEIDVVIDVVCPWCFIGKRQLDAALKERGDRVGAVRYRPYQLNPDTPAAGVDRADYYARKFGDSPQYKAARDHMETLGPSLGIAFDFDRPARIANTLDAHRVIRWAFNTGRQADAADALMKAYFEDGRFLGDHDLLVSVAEGVGLDANIVRDLLAGDSDSDVIRGEIDNARTIGITGVPFFIFDGRHGVPGAQDAAKLIKVMDELSPAA</sequence>
<evidence type="ECO:0000313" key="3">
    <source>
        <dbReference type="Proteomes" id="UP000271227"/>
    </source>
</evidence>
<dbReference type="PANTHER" id="PTHR13887">
    <property type="entry name" value="GLUTATHIONE S-TRANSFERASE KAPPA"/>
    <property type="match status" value="1"/>
</dbReference>
<keyword evidence="2" id="KW-0413">Isomerase</keyword>
<dbReference type="Gene3D" id="3.40.30.10">
    <property type="entry name" value="Glutaredoxin"/>
    <property type="match status" value="1"/>
</dbReference>
<dbReference type="CDD" id="cd03024">
    <property type="entry name" value="DsbA_FrnE"/>
    <property type="match status" value="1"/>
</dbReference>
<dbReference type="AlphaFoldDB" id="A0A3M0CNQ1"/>
<proteinExistence type="predicted"/>
<name>A0A3M0CNQ1_9PROT</name>
<dbReference type="InParanoid" id="A0A3M0CNQ1"/>
<reference evidence="2 3" key="1">
    <citation type="submission" date="2018-10" db="EMBL/GenBank/DDBJ databases">
        <title>Genomic Encyclopedia of Archaeal and Bacterial Type Strains, Phase II (KMG-II): from individual species to whole genera.</title>
        <authorList>
            <person name="Goeker M."/>
        </authorList>
    </citation>
    <scope>NUCLEOTIDE SEQUENCE [LARGE SCALE GENOMIC DNA]</scope>
    <source>
        <strain evidence="2 3">DSM 25217</strain>
    </source>
</reference>
<dbReference type="RefSeq" id="WP_121939149.1">
    <property type="nucleotide sequence ID" value="NZ_REFR01000012.1"/>
</dbReference>